<protein>
    <submittedName>
        <fullName evidence="3">Uncharacterized protein</fullName>
    </submittedName>
</protein>
<name>A0ABD3CTC6_9LAMI</name>
<evidence type="ECO:0000256" key="2">
    <source>
        <dbReference type="SAM" id="MobiDB-lite"/>
    </source>
</evidence>
<feature type="coiled-coil region" evidence="1">
    <location>
        <begin position="254"/>
        <end position="292"/>
    </location>
</feature>
<keyword evidence="4" id="KW-1185">Reference proteome</keyword>
<keyword evidence="1" id="KW-0175">Coiled coil</keyword>
<feature type="region of interest" description="Disordered" evidence="2">
    <location>
        <begin position="18"/>
        <end position="61"/>
    </location>
</feature>
<comment type="caution">
    <text evidence="3">The sequence shown here is derived from an EMBL/GenBank/DDBJ whole genome shotgun (WGS) entry which is preliminary data.</text>
</comment>
<sequence length="325" mass="36750">MPTRGAYRRSIVRSLSDIRDSRASLSSTPPLMDDDDCSDPDETIPPTPSPPTPSDDGSFSPTIIGISNKIHVFILGDKVRSVVKGLAKVLREIIESRIHDDGWKLKMVPKSYRHMWWASFQKKKSAQARRNRMSEPAGPRTGIAKHRGGSKPAHRMAKEIAAKTGTEPTHFDILLSYHRSSDDTYTDGNAQKIADEYLTTIEQMRVDAEEGTVIDPNDVYLDVVGSQKGRCYGLGSLGKKFSTRSSCSQPDTRFVELREQLLQQQQEMQLIREERDRERRERDEEIQRLREEYTRSQMDFQSILAQQVHAAVALAMSGQTHPPPT</sequence>
<evidence type="ECO:0000313" key="3">
    <source>
        <dbReference type="EMBL" id="KAL3633238.1"/>
    </source>
</evidence>
<feature type="region of interest" description="Disordered" evidence="2">
    <location>
        <begin position="125"/>
        <end position="153"/>
    </location>
</feature>
<evidence type="ECO:0000256" key="1">
    <source>
        <dbReference type="SAM" id="Coils"/>
    </source>
</evidence>
<dbReference type="Pfam" id="PF03004">
    <property type="entry name" value="Transposase_24"/>
    <property type="match status" value="1"/>
</dbReference>
<organism evidence="3 4">
    <name type="scientific">Castilleja foliolosa</name>
    <dbReference type="NCBI Taxonomy" id="1961234"/>
    <lineage>
        <taxon>Eukaryota</taxon>
        <taxon>Viridiplantae</taxon>
        <taxon>Streptophyta</taxon>
        <taxon>Embryophyta</taxon>
        <taxon>Tracheophyta</taxon>
        <taxon>Spermatophyta</taxon>
        <taxon>Magnoliopsida</taxon>
        <taxon>eudicotyledons</taxon>
        <taxon>Gunneridae</taxon>
        <taxon>Pentapetalae</taxon>
        <taxon>asterids</taxon>
        <taxon>lamiids</taxon>
        <taxon>Lamiales</taxon>
        <taxon>Orobanchaceae</taxon>
        <taxon>Pedicularideae</taxon>
        <taxon>Castillejinae</taxon>
        <taxon>Castilleja</taxon>
    </lineage>
</organism>
<dbReference type="InterPro" id="IPR004252">
    <property type="entry name" value="Probable_transposase_24"/>
</dbReference>
<dbReference type="AlphaFoldDB" id="A0ABD3CTC6"/>
<dbReference type="Proteomes" id="UP001632038">
    <property type="component" value="Unassembled WGS sequence"/>
</dbReference>
<dbReference type="EMBL" id="JAVIJP010000030">
    <property type="protein sequence ID" value="KAL3633238.1"/>
    <property type="molecule type" value="Genomic_DNA"/>
</dbReference>
<evidence type="ECO:0000313" key="4">
    <source>
        <dbReference type="Proteomes" id="UP001632038"/>
    </source>
</evidence>
<feature type="compositionally biased region" description="Pro residues" evidence="2">
    <location>
        <begin position="43"/>
        <end position="53"/>
    </location>
</feature>
<proteinExistence type="predicted"/>
<feature type="compositionally biased region" description="Basic residues" evidence="2">
    <location>
        <begin position="143"/>
        <end position="153"/>
    </location>
</feature>
<feature type="compositionally biased region" description="Acidic residues" evidence="2">
    <location>
        <begin position="32"/>
        <end position="42"/>
    </location>
</feature>
<accession>A0ABD3CTC6</accession>
<gene>
    <name evidence="3" type="ORF">CASFOL_022765</name>
</gene>
<reference evidence="4" key="1">
    <citation type="journal article" date="2024" name="IScience">
        <title>Strigolactones Initiate the Formation of Haustorium-like Structures in Castilleja.</title>
        <authorList>
            <person name="Buerger M."/>
            <person name="Peterson D."/>
            <person name="Chory J."/>
        </authorList>
    </citation>
    <scope>NUCLEOTIDE SEQUENCE [LARGE SCALE GENOMIC DNA]</scope>
</reference>